<keyword evidence="2" id="KW-0808">Transferase</keyword>
<accession>K6UN31</accession>
<dbReference type="GO" id="GO:0008999">
    <property type="term" value="F:protein-N-terminal-alanine acetyltransferase activity"/>
    <property type="evidence" value="ECO:0007669"/>
    <property type="project" value="TreeGrafter"/>
</dbReference>
<dbReference type="PANTHER" id="PTHR43441">
    <property type="entry name" value="RIBOSOMAL-PROTEIN-SERINE ACETYLTRANSFERASE"/>
    <property type="match status" value="1"/>
</dbReference>
<keyword evidence="3" id="KW-1185">Reference proteome</keyword>
<comment type="caution">
    <text evidence="2">The sequence shown here is derived from an EMBL/GenBank/DDBJ whole genome shotgun (WGS) entry which is preliminary data.</text>
</comment>
<organism evidence="2 3">
    <name type="scientific">Austwickia chelonae NBRC 105200</name>
    <dbReference type="NCBI Taxonomy" id="1184607"/>
    <lineage>
        <taxon>Bacteria</taxon>
        <taxon>Bacillati</taxon>
        <taxon>Actinomycetota</taxon>
        <taxon>Actinomycetes</taxon>
        <taxon>Micrococcales</taxon>
        <taxon>Dermatophilaceae</taxon>
        <taxon>Austwickia</taxon>
    </lineage>
</organism>
<dbReference type="InterPro" id="IPR051908">
    <property type="entry name" value="Ribosomal_N-acetyltransferase"/>
</dbReference>
<dbReference type="Proteomes" id="UP000008495">
    <property type="component" value="Unassembled WGS sequence"/>
</dbReference>
<dbReference type="STRING" id="100225.SAMN05421595_2294"/>
<dbReference type="SUPFAM" id="SSF55729">
    <property type="entry name" value="Acyl-CoA N-acyltransferases (Nat)"/>
    <property type="match status" value="1"/>
</dbReference>
<dbReference type="PROSITE" id="PS51186">
    <property type="entry name" value="GNAT"/>
    <property type="match status" value="1"/>
</dbReference>
<feature type="domain" description="N-acetyltransferase" evidence="1">
    <location>
        <begin position="17"/>
        <end position="182"/>
    </location>
</feature>
<sequence>MKAQRKFDALDLRDGEKRLRALDEDDVEAVHRACQDPEMHRWLTRLPDPYTLEHAHDYVHEFSRELEKSGAGIALAIEHEGQFAGTIALAETDWENSQTKIGYWVVPWRRGHGLAAWASSVLGTWALLDQGIERVVLRAATGNLASQRAAEKAGYIAEGIERSSVATPGGRGDMKVYSLIRSDLEN</sequence>
<dbReference type="EMBL" id="BAGZ01000016">
    <property type="protein sequence ID" value="GAB78641.1"/>
    <property type="molecule type" value="Genomic_DNA"/>
</dbReference>
<dbReference type="eggNOG" id="COG1670">
    <property type="taxonomic scope" value="Bacteria"/>
</dbReference>
<dbReference type="InterPro" id="IPR016181">
    <property type="entry name" value="Acyl_CoA_acyltransferase"/>
</dbReference>
<evidence type="ECO:0000313" key="3">
    <source>
        <dbReference type="Proteomes" id="UP000008495"/>
    </source>
</evidence>
<dbReference type="GO" id="GO:0005737">
    <property type="term" value="C:cytoplasm"/>
    <property type="evidence" value="ECO:0007669"/>
    <property type="project" value="TreeGrafter"/>
</dbReference>
<reference evidence="2 3" key="1">
    <citation type="submission" date="2012-08" db="EMBL/GenBank/DDBJ databases">
        <title>Whole genome shotgun sequence of Austwickia chelonae NBRC 105200.</title>
        <authorList>
            <person name="Yoshida I."/>
            <person name="Hosoyama A."/>
            <person name="Tsuchikane K."/>
            <person name="Katsumata H."/>
            <person name="Ando Y."/>
            <person name="Ohji S."/>
            <person name="Hamada M."/>
            <person name="Tamura T."/>
            <person name="Yamazoe A."/>
            <person name="Yamazaki S."/>
            <person name="Fujita N."/>
        </authorList>
    </citation>
    <scope>NUCLEOTIDE SEQUENCE [LARGE SCALE GENOMIC DNA]</scope>
    <source>
        <strain evidence="2 3">NBRC 105200</strain>
    </source>
</reference>
<dbReference type="Gene3D" id="3.40.630.30">
    <property type="match status" value="1"/>
</dbReference>
<dbReference type="InterPro" id="IPR000182">
    <property type="entry name" value="GNAT_dom"/>
</dbReference>
<dbReference type="AlphaFoldDB" id="K6UN31"/>
<name>K6UN31_9MICO</name>
<dbReference type="GO" id="GO:1990189">
    <property type="term" value="F:protein N-terminal-serine acetyltransferase activity"/>
    <property type="evidence" value="ECO:0007669"/>
    <property type="project" value="TreeGrafter"/>
</dbReference>
<evidence type="ECO:0000313" key="2">
    <source>
        <dbReference type="EMBL" id="GAB78641.1"/>
    </source>
</evidence>
<evidence type="ECO:0000259" key="1">
    <source>
        <dbReference type="PROSITE" id="PS51186"/>
    </source>
</evidence>
<protein>
    <submittedName>
        <fullName evidence="2">Putative acetyltransferase</fullName>
    </submittedName>
</protein>
<gene>
    <name evidence="2" type="ORF">AUCHE_16_00590</name>
</gene>
<dbReference type="RefSeq" id="WP_006503398.1">
    <property type="nucleotide sequence ID" value="NZ_BAGZ01000016.1"/>
</dbReference>
<proteinExistence type="predicted"/>
<dbReference type="PANTHER" id="PTHR43441:SF10">
    <property type="entry name" value="ACETYLTRANSFERASE"/>
    <property type="match status" value="1"/>
</dbReference>
<dbReference type="Pfam" id="PF13302">
    <property type="entry name" value="Acetyltransf_3"/>
    <property type="match status" value="1"/>
</dbReference>